<evidence type="ECO:0000313" key="4">
    <source>
        <dbReference type="Proteomes" id="UP001295423"/>
    </source>
</evidence>
<name>A0AAD2JI70_9STRA</name>
<evidence type="ECO:0000256" key="2">
    <source>
        <dbReference type="SAM" id="Phobius"/>
    </source>
</evidence>
<organism evidence="3 4">
    <name type="scientific">Cylindrotheca closterium</name>
    <dbReference type="NCBI Taxonomy" id="2856"/>
    <lineage>
        <taxon>Eukaryota</taxon>
        <taxon>Sar</taxon>
        <taxon>Stramenopiles</taxon>
        <taxon>Ochrophyta</taxon>
        <taxon>Bacillariophyta</taxon>
        <taxon>Bacillariophyceae</taxon>
        <taxon>Bacillariophycidae</taxon>
        <taxon>Bacillariales</taxon>
        <taxon>Bacillariaceae</taxon>
        <taxon>Cylindrotheca</taxon>
    </lineage>
</organism>
<feature type="region of interest" description="Disordered" evidence="1">
    <location>
        <begin position="110"/>
        <end position="133"/>
    </location>
</feature>
<keyword evidence="2" id="KW-1133">Transmembrane helix</keyword>
<reference evidence="3" key="1">
    <citation type="submission" date="2023-08" db="EMBL/GenBank/DDBJ databases">
        <authorList>
            <person name="Audoor S."/>
            <person name="Bilcke G."/>
        </authorList>
    </citation>
    <scope>NUCLEOTIDE SEQUENCE</scope>
</reference>
<protein>
    <submittedName>
        <fullName evidence="3">Uncharacterized protein</fullName>
    </submittedName>
</protein>
<proteinExistence type="predicted"/>
<comment type="caution">
    <text evidence="3">The sequence shown here is derived from an EMBL/GenBank/DDBJ whole genome shotgun (WGS) entry which is preliminary data.</text>
</comment>
<gene>
    <name evidence="3" type="ORF">CYCCA115_LOCUS13479</name>
</gene>
<evidence type="ECO:0000313" key="3">
    <source>
        <dbReference type="EMBL" id="CAJ1952292.1"/>
    </source>
</evidence>
<dbReference type="EMBL" id="CAKOGP040001803">
    <property type="protein sequence ID" value="CAJ1952292.1"/>
    <property type="molecule type" value="Genomic_DNA"/>
</dbReference>
<feature type="region of interest" description="Disordered" evidence="1">
    <location>
        <begin position="1"/>
        <end position="23"/>
    </location>
</feature>
<keyword evidence="2" id="KW-0472">Membrane</keyword>
<feature type="transmembrane region" description="Helical" evidence="2">
    <location>
        <begin position="42"/>
        <end position="60"/>
    </location>
</feature>
<feature type="transmembrane region" description="Helical" evidence="2">
    <location>
        <begin position="66"/>
        <end position="86"/>
    </location>
</feature>
<accession>A0AAD2JI70</accession>
<keyword evidence="4" id="KW-1185">Reference proteome</keyword>
<sequence length="203" mass="22282">MLSSLGASASASTSNTSTSQTTTRNATTFVIRSHKNRPARPFLAIALILGLGAYLLWADWNIQNDLLWFGGGLLMGLVVLETAASFQTEEVSVRITPLGVQIIHQRYHHRKAPSSDDMNPGKHSKFKQPPPKHEPFLPREVVQDCILVEHVGVFSVATRLIVRLSSTCSDSNNIVSILPDSIKLSFAQCHDLAQQIQLAIKKS</sequence>
<evidence type="ECO:0000256" key="1">
    <source>
        <dbReference type="SAM" id="MobiDB-lite"/>
    </source>
</evidence>
<dbReference type="Proteomes" id="UP001295423">
    <property type="component" value="Unassembled WGS sequence"/>
</dbReference>
<dbReference type="AlphaFoldDB" id="A0AAD2JI70"/>
<keyword evidence="2" id="KW-0812">Transmembrane</keyword>